<keyword evidence="2" id="KW-0238">DNA-binding</keyword>
<feature type="domain" description="HTH araC/xylS-type" evidence="4">
    <location>
        <begin position="202"/>
        <end position="299"/>
    </location>
</feature>
<dbReference type="Gene3D" id="1.10.10.60">
    <property type="entry name" value="Homeodomain-like"/>
    <property type="match status" value="1"/>
</dbReference>
<dbReference type="PANTHER" id="PTHR43436:SF1">
    <property type="entry name" value="TRANSCRIPTIONAL REGULATORY PROTEIN"/>
    <property type="match status" value="1"/>
</dbReference>
<dbReference type="GO" id="GO:0043565">
    <property type="term" value="F:sequence-specific DNA binding"/>
    <property type="evidence" value="ECO:0007669"/>
    <property type="project" value="InterPro"/>
</dbReference>
<dbReference type="OrthoDB" id="34150at2"/>
<gene>
    <name evidence="5" type="ORF">MESMUL_16190</name>
</gene>
<dbReference type="GO" id="GO:0003700">
    <property type="term" value="F:DNA-binding transcription factor activity"/>
    <property type="evidence" value="ECO:0007669"/>
    <property type="project" value="InterPro"/>
</dbReference>
<name>A0A388SDN5_9BURK</name>
<evidence type="ECO:0000313" key="5">
    <source>
        <dbReference type="EMBL" id="GBO94265.1"/>
    </source>
</evidence>
<dbReference type="InterPro" id="IPR018062">
    <property type="entry name" value="HTH_AraC-typ_CS"/>
</dbReference>
<evidence type="ECO:0000259" key="4">
    <source>
        <dbReference type="PROSITE" id="PS01124"/>
    </source>
</evidence>
<dbReference type="Pfam" id="PF06719">
    <property type="entry name" value="AraC_N"/>
    <property type="match status" value="1"/>
</dbReference>
<proteinExistence type="predicted"/>
<sequence length="332" mass="37024">MNNADYAEHLRSIASLHMKLLPEAGESRTLCGVTLHRRDESNCAATCSAHPGMGLLVQGAKRALMGGKTVEYTAGECLVVGVDMLDSFQAIGATHETPFLGVSFDLEEDEVVKITSEMDACGIPIPKRADAEDLSGAAWIMQPDIKVIDAYAKLVELFETPEEAPILAPLIQREIIFRFLVSQGGAAFRQIFTVGAPEYRIRKAAFEIRKNLRNSIDFRELAKSIGMSQPTFYRYFREVTGQSPLQYQKSLKLQEARRAILSGLPVAQTGYEFGYESPAQFSRDYRSQFGLSPRGDFEQFRKGEAFWRKNAANGSWPESLEEAQKNTYRAIS</sequence>
<keyword evidence="1" id="KW-0805">Transcription regulation</keyword>
<dbReference type="Proteomes" id="UP000266091">
    <property type="component" value="Unassembled WGS sequence"/>
</dbReference>
<comment type="caution">
    <text evidence="5">The sequence shown here is derived from an EMBL/GenBank/DDBJ whole genome shotgun (WGS) entry which is preliminary data.</text>
</comment>
<accession>A0A388SDN5</accession>
<dbReference type="SMART" id="SM00342">
    <property type="entry name" value="HTH_ARAC"/>
    <property type="match status" value="1"/>
</dbReference>
<keyword evidence="3" id="KW-0804">Transcription</keyword>
<reference evidence="5 6" key="1">
    <citation type="journal article" date="2018" name="Int. J. Syst. Evol. Microbiol.">
        <title>Mesosutterella multiformis gen. nov., sp. nov., a member of the family Sutterellaceae and Sutterella megalosphaeroides sp. nov., isolated from human faeces.</title>
        <authorList>
            <person name="Sakamoto M."/>
            <person name="Ikeyama N."/>
            <person name="Kunihiro T."/>
            <person name="Iino T."/>
            <person name="Yuki M."/>
            <person name="Ohkuma M."/>
        </authorList>
    </citation>
    <scope>NUCLEOTIDE SEQUENCE [LARGE SCALE GENOMIC DNA]</scope>
    <source>
        <strain evidence="5 6">4NBBH2</strain>
    </source>
</reference>
<protein>
    <submittedName>
        <fullName evidence="5">AraC family transcriptional regulator</fullName>
    </submittedName>
</protein>
<dbReference type="PANTHER" id="PTHR43436">
    <property type="entry name" value="ARAC-FAMILY TRANSCRIPTIONAL REGULATOR"/>
    <property type="match status" value="1"/>
</dbReference>
<dbReference type="PROSITE" id="PS00041">
    <property type="entry name" value="HTH_ARAC_FAMILY_1"/>
    <property type="match status" value="1"/>
</dbReference>
<dbReference type="EMBL" id="BGZJ01000001">
    <property type="protein sequence ID" value="GBO94265.1"/>
    <property type="molecule type" value="Genomic_DNA"/>
</dbReference>
<dbReference type="RefSeq" id="WP_116270498.1">
    <property type="nucleotide sequence ID" value="NZ_BGZJ01000001.1"/>
</dbReference>
<evidence type="ECO:0000256" key="2">
    <source>
        <dbReference type="ARBA" id="ARBA00023125"/>
    </source>
</evidence>
<evidence type="ECO:0000313" key="6">
    <source>
        <dbReference type="Proteomes" id="UP000266091"/>
    </source>
</evidence>
<keyword evidence="6" id="KW-1185">Reference proteome</keyword>
<dbReference type="Pfam" id="PF12833">
    <property type="entry name" value="HTH_18"/>
    <property type="match status" value="1"/>
</dbReference>
<organism evidence="5 6">
    <name type="scientific">Mesosutterella multiformis</name>
    <dbReference type="NCBI Taxonomy" id="2259133"/>
    <lineage>
        <taxon>Bacteria</taxon>
        <taxon>Pseudomonadati</taxon>
        <taxon>Pseudomonadota</taxon>
        <taxon>Betaproteobacteria</taxon>
        <taxon>Burkholderiales</taxon>
        <taxon>Sutterellaceae</taxon>
        <taxon>Mesosutterella</taxon>
    </lineage>
</organism>
<dbReference type="InterPro" id="IPR009594">
    <property type="entry name" value="Tscrpt_reg_HTH_AraC_N"/>
</dbReference>
<dbReference type="SUPFAM" id="SSF46689">
    <property type="entry name" value="Homeodomain-like"/>
    <property type="match status" value="2"/>
</dbReference>
<evidence type="ECO:0000256" key="3">
    <source>
        <dbReference type="ARBA" id="ARBA00023163"/>
    </source>
</evidence>
<dbReference type="PROSITE" id="PS01124">
    <property type="entry name" value="HTH_ARAC_FAMILY_2"/>
    <property type="match status" value="1"/>
</dbReference>
<dbReference type="InterPro" id="IPR009057">
    <property type="entry name" value="Homeodomain-like_sf"/>
</dbReference>
<dbReference type="InterPro" id="IPR018060">
    <property type="entry name" value="HTH_AraC"/>
</dbReference>
<evidence type="ECO:0000256" key="1">
    <source>
        <dbReference type="ARBA" id="ARBA00023015"/>
    </source>
</evidence>
<dbReference type="AlphaFoldDB" id="A0A388SDN5"/>